<dbReference type="Proteomes" id="UP000235672">
    <property type="component" value="Unassembled WGS sequence"/>
</dbReference>
<dbReference type="EMBL" id="KZ613586">
    <property type="protein sequence ID" value="PMD11963.1"/>
    <property type="molecule type" value="Genomic_DNA"/>
</dbReference>
<dbReference type="AlphaFoldDB" id="A0A2J6PD73"/>
<organism evidence="1 2">
    <name type="scientific">Hyaloscypha hepaticicola</name>
    <dbReference type="NCBI Taxonomy" id="2082293"/>
    <lineage>
        <taxon>Eukaryota</taxon>
        <taxon>Fungi</taxon>
        <taxon>Dikarya</taxon>
        <taxon>Ascomycota</taxon>
        <taxon>Pezizomycotina</taxon>
        <taxon>Leotiomycetes</taxon>
        <taxon>Helotiales</taxon>
        <taxon>Hyaloscyphaceae</taxon>
        <taxon>Hyaloscypha</taxon>
    </lineage>
</organism>
<proteinExistence type="predicted"/>
<dbReference type="Gene3D" id="2.60.40.640">
    <property type="match status" value="1"/>
</dbReference>
<sequence>MDSAEAPRLWLVLDSTAKNSDAENTVWNPADTLRGHLTLSSNNELVISTMTIYFEGVSRNWISELAPGGLDLTTLKAECKFHSQAQDILPTEISRKDSPPEHFIYEAPFHFIISSILAKPDLDSPQQCLQLPPSLELGGLYIDKSTGKRFAQPCITYFLRASVSLNAGRDSDSKSLETSLPVIITPHTQEFPPTETKDFPSEFKEEESKVLRRTLIGNTLGTMKVSIHEPPPLTYSIGSARTSTKAVLNLEFESASSGDQYQNVQGLSFTILSLIRTKTFYSIKSFPRLPSQSLLSLRGTTRLRDEILKLETRTVRNMSWGYVYNVESQTKGATKSSIKSPPGGKWTTVLDIPIEVDTRLIPTFCSSIVARLYTVILRVKVGGVRRESFDLEVPLQVIHSSPDRPRSASLEPMREDQRFLAFHRASATSWFSDESLARNLTSMIGASWLMSF</sequence>
<dbReference type="OrthoDB" id="3557136at2759"/>
<evidence type="ECO:0000313" key="2">
    <source>
        <dbReference type="Proteomes" id="UP000235672"/>
    </source>
</evidence>
<name>A0A2J6PD73_9HELO</name>
<keyword evidence="2" id="KW-1185">Reference proteome</keyword>
<protein>
    <recommendedName>
        <fullName evidence="3">Arrestin-like N-terminal domain-containing protein</fullName>
    </recommendedName>
</protein>
<dbReference type="InterPro" id="IPR014752">
    <property type="entry name" value="Arrestin-like_C"/>
</dbReference>
<evidence type="ECO:0000313" key="1">
    <source>
        <dbReference type="EMBL" id="PMD11963.1"/>
    </source>
</evidence>
<reference evidence="1 2" key="1">
    <citation type="submission" date="2016-05" db="EMBL/GenBank/DDBJ databases">
        <title>A degradative enzymes factory behind the ericoid mycorrhizal symbiosis.</title>
        <authorList>
            <consortium name="DOE Joint Genome Institute"/>
            <person name="Martino E."/>
            <person name="Morin E."/>
            <person name="Grelet G."/>
            <person name="Kuo A."/>
            <person name="Kohler A."/>
            <person name="Daghino S."/>
            <person name="Barry K."/>
            <person name="Choi C."/>
            <person name="Cichocki N."/>
            <person name="Clum A."/>
            <person name="Copeland A."/>
            <person name="Hainaut M."/>
            <person name="Haridas S."/>
            <person name="Labutti K."/>
            <person name="Lindquist E."/>
            <person name="Lipzen A."/>
            <person name="Khouja H.-R."/>
            <person name="Murat C."/>
            <person name="Ohm R."/>
            <person name="Olson A."/>
            <person name="Spatafora J."/>
            <person name="Veneault-Fourrey C."/>
            <person name="Henrissat B."/>
            <person name="Grigoriev I."/>
            <person name="Martin F."/>
            <person name="Perotto S."/>
        </authorList>
    </citation>
    <scope>NUCLEOTIDE SEQUENCE [LARGE SCALE GENOMIC DNA]</scope>
    <source>
        <strain evidence="1 2">UAMH 7357</strain>
    </source>
</reference>
<accession>A0A2J6PD73</accession>
<evidence type="ECO:0008006" key="3">
    <source>
        <dbReference type="Google" id="ProtNLM"/>
    </source>
</evidence>
<gene>
    <name evidence="1" type="ORF">NA56DRAFT_713667</name>
</gene>